<feature type="region of interest" description="Disordered" evidence="9">
    <location>
        <begin position="178"/>
        <end position="213"/>
    </location>
</feature>
<evidence type="ECO:0000256" key="5">
    <source>
        <dbReference type="ARBA" id="ARBA00022927"/>
    </source>
</evidence>
<comment type="function">
    <text evidence="6">Component of the ESCRT-I complex, a regulator of vesicular trafficking process. Required for the sorting of endocytic ubiquitinated cargos into multivesicular bodies. May be involved in cell growth and differentiation.</text>
</comment>
<evidence type="ECO:0000256" key="6">
    <source>
        <dbReference type="ARBA" id="ARBA00025010"/>
    </source>
</evidence>
<feature type="domain" description="VPS37 C-terminal" evidence="10">
    <location>
        <begin position="94"/>
        <end position="183"/>
    </location>
</feature>
<feature type="coiled-coil region" evidence="8">
    <location>
        <begin position="90"/>
        <end position="137"/>
    </location>
</feature>
<accession>A0AA36CK07</accession>
<evidence type="ECO:0000313" key="12">
    <source>
        <dbReference type="Proteomes" id="UP001177023"/>
    </source>
</evidence>
<keyword evidence="3 7" id="KW-0813">Transport</keyword>
<dbReference type="PROSITE" id="PS51314">
    <property type="entry name" value="VPS37_C"/>
    <property type="match status" value="1"/>
</dbReference>
<dbReference type="InterPro" id="IPR009851">
    <property type="entry name" value="Mod_r"/>
</dbReference>
<evidence type="ECO:0000313" key="11">
    <source>
        <dbReference type="EMBL" id="CAJ0569475.1"/>
    </source>
</evidence>
<evidence type="ECO:0000256" key="9">
    <source>
        <dbReference type="SAM" id="MobiDB-lite"/>
    </source>
</evidence>
<dbReference type="PANTHER" id="PTHR13678:SF27">
    <property type="entry name" value="LD45836P"/>
    <property type="match status" value="1"/>
</dbReference>
<evidence type="ECO:0000256" key="7">
    <source>
        <dbReference type="PROSITE-ProRule" id="PRU00646"/>
    </source>
</evidence>
<reference evidence="11" key="1">
    <citation type="submission" date="2023-06" db="EMBL/GenBank/DDBJ databases">
        <authorList>
            <person name="Delattre M."/>
        </authorList>
    </citation>
    <scope>NUCLEOTIDE SEQUENCE</scope>
    <source>
        <strain evidence="11">AF72</strain>
    </source>
</reference>
<dbReference type="GO" id="GO:0006623">
    <property type="term" value="P:protein targeting to vacuole"/>
    <property type="evidence" value="ECO:0007669"/>
    <property type="project" value="TreeGrafter"/>
</dbReference>
<dbReference type="PANTHER" id="PTHR13678">
    <property type="entry name" value="VACUOLAR PROTEIN SORTING-ASSOCIATED PROTEIN 37"/>
    <property type="match status" value="1"/>
</dbReference>
<evidence type="ECO:0000256" key="1">
    <source>
        <dbReference type="ARBA" id="ARBA00004633"/>
    </source>
</evidence>
<comment type="subcellular location">
    <subcellularLocation>
        <location evidence="1">Late endosome membrane</location>
        <topology evidence="1">Peripheral membrane protein</topology>
    </subcellularLocation>
</comment>
<keyword evidence="8" id="KW-0175">Coiled coil</keyword>
<protein>
    <recommendedName>
        <fullName evidence="10">VPS37 C-terminal domain-containing protein</fullName>
    </recommendedName>
</protein>
<keyword evidence="12" id="KW-1185">Reference proteome</keyword>
<evidence type="ECO:0000256" key="8">
    <source>
        <dbReference type="SAM" id="Coils"/>
    </source>
</evidence>
<evidence type="ECO:0000256" key="3">
    <source>
        <dbReference type="ARBA" id="ARBA00022448"/>
    </source>
</evidence>
<dbReference type="GO" id="GO:0043162">
    <property type="term" value="P:ubiquitin-dependent protein catabolic process via the multivesicular body sorting pathway"/>
    <property type="evidence" value="ECO:0007669"/>
    <property type="project" value="TreeGrafter"/>
</dbReference>
<gene>
    <name evidence="11" type="ORF">MSPICULIGERA_LOCUS7954</name>
</gene>
<comment type="similarity">
    <text evidence="2">Belongs to the VPS37 family.</text>
</comment>
<keyword evidence="4" id="KW-0967">Endosome</keyword>
<dbReference type="GO" id="GO:0031902">
    <property type="term" value="C:late endosome membrane"/>
    <property type="evidence" value="ECO:0007669"/>
    <property type="project" value="UniProtKB-SubCell"/>
</dbReference>
<keyword evidence="5 7" id="KW-0653">Protein transport</keyword>
<dbReference type="GO" id="GO:0006612">
    <property type="term" value="P:protein targeting to membrane"/>
    <property type="evidence" value="ECO:0007669"/>
    <property type="project" value="TreeGrafter"/>
</dbReference>
<organism evidence="11 12">
    <name type="scientific">Mesorhabditis spiculigera</name>
    <dbReference type="NCBI Taxonomy" id="96644"/>
    <lineage>
        <taxon>Eukaryota</taxon>
        <taxon>Metazoa</taxon>
        <taxon>Ecdysozoa</taxon>
        <taxon>Nematoda</taxon>
        <taxon>Chromadorea</taxon>
        <taxon>Rhabditida</taxon>
        <taxon>Rhabditina</taxon>
        <taxon>Rhabditomorpha</taxon>
        <taxon>Rhabditoidea</taxon>
        <taxon>Rhabditidae</taxon>
        <taxon>Mesorhabditinae</taxon>
        <taxon>Mesorhabditis</taxon>
    </lineage>
</organism>
<evidence type="ECO:0000256" key="4">
    <source>
        <dbReference type="ARBA" id="ARBA00022753"/>
    </source>
</evidence>
<evidence type="ECO:0000259" key="10">
    <source>
        <dbReference type="PROSITE" id="PS51314"/>
    </source>
</evidence>
<dbReference type="EMBL" id="CATQJA010002035">
    <property type="protein sequence ID" value="CAJ0569475.1"/>
    <property type="molecule type" value="Genomic_DNA"/>
</dbReference>
<evidence type="ECO:0000256" key="2">
    <source>
        <dbReference type="ARBA" id="ARBA00007617"/>
    </source>
</evidence>
<dbReference type="GO" id="GO:0000813">
    <property type="term" value="C:ESCRT I complex"/>
    <property type="evidence" value="ECO:0007669"/>
    <property type="project" value="UniProtKB-ARBA"/>
</dbReference>
<sequence>MYAGYDSMVDLCVQSVMASVKNMTTEQLQKLLDNDAQMEAMIEELPQIRNQPQDKKAELAQNKSLAEWNLAQEPRISQMKDQLRETHTRATQLKTDVERLKGQLDQSGNERSLETTSALLQIEAQKTEEEAEEIAQQFEEGALTPDVFIKTFLAKKKLAHTRKIKSDRLTKLLQDQLYNTPMGGGRPTSMVQPPYPTSYPEIPQPNVNRHSLW</sequence>
<feature type="non-terminal residue" evidence="11">
    <location>
        <position position="1"/>
    </location>
</feature>
<name>A0AA36CK07_9BILA</name>
<comment type="caution">
    <text evidence="11">The sequence shown here is derived from an EMBL/GenBank/DDBJ whole genome shotgun (WGS) entry which is preliminary data.</text>
</comment>
<dbReference type="Proteomes" id="UP001177023">
    <property type="component" value="Unassembled WGS sequence"/>
</dbReference>
<proteinExistence type="inferred from homology"/>
<dbReference type="Pfam" id="PF07200">
    <property type="entry name" value="Mod_r"/>
    <property type="match status" value="1"/>
</dbReference>
<dbReference type="AlphaFoldDB" id="A0AA36CK07"/>